<name>A0A1R3H3D7_9ROSI</name>
<accession>A0A1R3H3D7</accession>
<protein>
    <submittedName>
        <fullName evidence="2">Glycogen synthase</fullName>
    </submittedName>
</protein>
<keyword evidence="3" id="KW-1185">Reference proteome</keyword>
<sequence length="44" mass="4857">MEERMALWDLNPRPFGPEPKSGALDHSAKLSLDVSRPVPVRGAQ</sequence>
<feature type="region of interest" description="Disordered" evidence="1">
    <location>
        <begin position="1"/>
        <end position="30"/>
    </location>
</feature>
<organism evidence="2 3">
    <name type="scientific">Corchorus olitorius</name>
    <dbReference type="NCBI Taxonomy" id="93759"/>
    <lineage>
        <taxon>Eukaryota</taxon>
        <taxon>Viridiplantae</taxon>
        <taxon>Streptophyta</taxon>
        <taxon>Embryophyta</taxon>
        <taxon>Tracheophyta</taxon>
        <taxon>Spermatophyta</taxon>
        <taxon>Magnoliopsida</taxon>
        <taxon>eudicotyledons</taxon>
        <taxon>Gunneridae</taxon>
        <taxon>Pentapetalae</taxon>
        <taxon>rosids</taxon>
        <taxon>malvids</taxon>
        <taxon>Malvales</taxon>
        <taxon>Malvaceae</taxon>
        <taxon>Grewioideae</taxon>
        <taxon>Apeibeae</taxon>
        <taxon>Corchorus</taxon>
    </lineage>
</organism>
<evidence type="ECO:0000313" key="2">
    <source>
        <dbReference type="EMBL" id="OMO64888.1"/>
    </source>
</evidence>
<dbReference type="Proteomes" id="UP000187203">
    <property type="component" value="Unassembled WGS sequence"/>
</dbReference>
<reference evidence="3" key="1">
    <citation type="submission" date="2013-09" db="EMBL/GenBank/DDBJ databases">
        <title>Corchorus olitorius genome sequencing.</title>
        <authorList>
            <person name="Alam M."/>
            <person name="Haque M.S."/>
            <person name="Islam M.S."/>
            <person name="Emdad E.M."/>
            <person name="Islam M.M."/>
            <person name="Ahmed B."/>
            <person name="Halim A."/>
            <person name="Hossen Q.M.M."/>
            <person name="Hossain M.Z."/>
            <person name="Ahmed R."/>
            <person name="Khan M.M."/>
            <person name="Islam R."/>
            <person name="Rashid M.M."/>
            <person name="Khan S.A."/>
            <person name="Rahman M.S."/>
            <person name="Alam M."/>
            <person name="Yahiya A.S."/>
            <person name="Khan M.S."/>
            <person name="Azam M.S."/>
            <person name="Haque T."/>
            <person name="Lashkar M.Z.H."/>
            <person name="Akhand A.I."/>
            <person name="Morshed G."/>
            <person name="Roy S."/>
            <person name="Uddin K.S."/>
            <person name="Rabeya T."/>
            <person name="Hossain A.S."/>
            <person name="Chowdhury A."/>
            <person name="Snigdha A.R."/>
            <person name="Mortoza M.S."/>
            <person name="Matin S.A."/>
            <person name="Hoque S.M.E."/>
            <person name="Islam M.K."/>
            <person name="Roy D.K."/>
            <person name="Haider R."/>
            <person name="Moosa M.M."/>
            <person name="Elias S.M."/>
            <person name="Hasan A.M."/>
            <person name="Jahan S."/>
            <person name="Shafiuddin M."/>
            <person name="Mahmood N."/>
            <person name="Shommy N.S."/>
        </authorList>
    </citation>
    <scope>NUCLEOTIDE SEQUENCE [LARGE SCALE GENOMIC DNA]</scope>
    <source>
        <strain evidence="3">cv. O-4</strain>
    </source>
</reference>
<dbReference type="EMBL" id="AWUE01020870">
    <property type="protein sequence ID" value="OMO64888.1"/>
    <property type="molecule type" value="Genomic_DNA"/>
</dbReference>
<evidence type="ECO:0000256" key="1">
    <source>
        <dbReference type="SAM" id="MobiDB-lite"/>
    </source>
</evidence>
<gene>
    <name evidence="2" type="ORF">COLO4_31736</name>
</gene>
<dbReference type="AlphaFoldDB" id="A0A1R3H3D7"/>
<proteinExistence type="predicted"/>
<evidence type="ECO:0000313" key="3">
    <source>
        <dbReference type="Proteomes" id="UP000187203"/>
    </source>
</evidence>
<comment type="caution">
    <text evidence="2">The sequence shown here is derived from an EMBL/GenBank/DDBJ whole genome shotgun (WGS) entry which is preliminary data.</text>
</comment>